<dbReference type="CDD" id="cd00487">
    <property type="entry name" value="Pep_deformylase"/>
    <property type="match status" value="1"/>
</dbReference>
<comment type="caution">
    <text evidence="2">The sequence shown here is derived from an EMBL/GenBank/DDBJ whole genome shotgun (WGS) entry which is preliminary data.</text>
</comment>
<dbReference type="OrthoDB" id="9784988at2"/>
<dbReference type="AlphaFoldDB" id="A0A401FMU4"/>
<evidence type="ECO:0000313" key="3">
    <source>
        <dbReference type="Proteomes" id="UP000286974"/>
    </source>
</evidence>
<dbReference type="EMBL" id="BEXA01000003">
    <property type="protein sequence ID" value="GAY73699.1"/>
    <property type="molecule type" value="Genomic_DNA"/>
</dbReference>
<dbReference type="PRINTS" id="PR01576">
    <property type="entry name" value="PDEFORMYLASE"/>
</dbReference>
<reference evidence="2 3" key="1">
    <citation type="submission" date="2017-11" db="EMBL/GenBank/DDBJ databases">
        <title>Draft Genome Sequence of Lactobacillus curieae NBRC 111893 isolated from Koso, a Japanese sugar-Vegetable Fermented Beverage.</title>
        <authorList>
            <person name="Chiou T.Y."/>
            <person name="Oshima K."/>
            <person name="Suda W."/>
            <person name="Hattori M."/>
            <person name="Takahashi T."/>
        </authorList>
    </citation>
    <scope>NUCLEOTIDE SEQUENCE [LARGE SCALE GENOMIC DNA]</scope>
    <source>
        <strain evidence="2 3">NBRC111893</strain>
    </source>
</reference>
<dbReference type="Gene3D" id="3.90.45.10">
    <property type="entry name" value="Peptide deformylase"/>
    <property type="match status" value="1"/>
</dbReference>
<dbReference type="Proteomes" id="UP000286974">
    <property type="component" value="Unassembled WGS sequence"/>
</dbReference>
<evidence type="ECO:0000313" key="2">
    <source>
        <dbReference type="EMBL" id="GAY73699.1"/>
    </source>
</evidence>
<dbReference type="Pfam" id="PF01327">
    <property type="entry name" value="Pep_deformylase"/>
    <property type="match status" value="1"/>
</dbReference>
<dbReference type="PANTHER" id="PTHR10458">
    <property type="entry name" value="PEPTIDE DEFORMYLASE"/>
    <property type="match status" value="1"/>
</dbReference>
<dbReference type="GO" id="GO:0042586">
    <property type="term" value="F:peptide deformylase activity"/>
    <property type="evidence" value="ECO:0007669"/>
    <property type="project" value="UniProtKB-EC"/>
</dbReference>
<dbReference type="SUPFAM" id="SSF56420">
    <property type="entry name" value="Peptide deformylase"/>
    <property type="match status" value="1"/>
</dbReference>
<gene>
    <name evidence="2" type="ORF">NBRC111893_1845</name>
</gene>
<dbReference type="PIRSF" id="PIRSF004749">
    <property type="entry name" value="Pep_def"/>
    <property type="match status" value="1"/>
</dbReference>
<dbReference type="InterPro" id="IPR036821">
    <property type="entry name" value="Peptide_deformylase_sf"/>
</dbReference>
<dbReference type="InterPro" id="IPR023635">
    <property type="entry name" value="Peptide_deformylase"/>
</dbReference>
<dbReference type="PANTHER" id="PTHR10458:SF22">
    <property type="entry name" value="PEPTIDE DEFORMYLASE"/>
    <property type="match status" value="1"/>
</dbReference>
<name>A0A401FMU4_9LACO</name>
<evidence type="ECO:0000256" key="1">
    <source>
        <dbReference type="ARBA" id="ARBA00010759"/>
    </source>
</evidence>
<dbReference type="EC" id="3.5.1.88" evidence="2"/>
<protein>
    <submittedName>
        <fullName evidence="2">Peptide deformylase</fullName>
        <ecNumber evidence="2">3.5.1.88</ecNumber>
    </submittedName>
</protein>
<dbReference type="NCBIfam" id="NF006670">
    <property type="entry name" value="PRK09218.1"/>
    <property type="match status" value="1"/>
</dbReference>
<keyword evidence="3" id="KW-1185">Reference proteome</keyword>
<accession>A0A401FMU4</accession>
<dbReference type="RefSeq" id="WP_125008560.1">
    <property type="nucleotide sequence ID" value="NZ_BEXA01000003.1"/>
</dbReference>
<organism evidence="2 3">
    <name type="scientific">Lentilactobacillus kosonis</name>
    <dbReference type="NCBI Taxonomy" id="2810561"/>
    <lineage>
        <taxon>Bacteria</taxon>
        <taxon>Bacillati</taxon>
        <taxon>Bacillota</taxon>
        <taxon>Bacilli</taxon>
        <taxon>Lactobacillales</taxon>
        <taxon>Lactobacillaceae</taxon>
        <taxon>Lentilactobacillus</taxon>
    </lineage>
</organism>
<comment type="similarity">
    <text evidence="1">Belongs to the polypeptide deformylase family.</text>
</comment>
<keyword evidence="2" id="KW-0378">Hydrolase</keyword>
<sequence>MQQQIIKDQAFLTKTSTTATLSDTGHVTDLVDTLTANADRAVGLAANMIGVNKRIIAIQVGIMSIPMINPEIISKNGKYITTEGCLSLLGERQTARYNKIIVRYQDTKFKTHTQEFTDFVAQIIQHEIDHCNGILI</sequence>
<proteinExistence type="inferred from homology"/>